<organism evidence="3 4">
    <name type="scientific">Micromonospora inaquosa</name>
    <dbReference type="NCBI Taxonomy" id="2203716"/>
    <lineage>
        <taxon>Bacteria</taxon>
        <taxon>Bacillati</taxon>
        <taxon>Actinomycetota</taxon>
        <taxon>Actinomycetes</taxon>
        <taxon>Micromonosporales</taxon>
        <taxon>Micromonosporaceae</taxon>
        <taxon>Micromonospora</taxon>
    </lineage>
</organism>
<feature type="region of interest" description="Disordered" evidence="1">
    <location>
        <begin position="1"/>
        <end position="23"/>
    </location>
</feature>
<feature type="domain" description="HTH cro/C1-type" evidence="2">
    <location>
        <begin position="40"/>
        <end position="89"/>
    </location>
</feature>
<accession>A0A3N9WXC4</accession>
<dbReference type="GO" id="GO:0003677">
    <property type="term" value="F:DNA binding"/>
    <property type="evidence" value="ECO:0007669"/>
    <property type="project" value="InterPro"/>
</dbReference>
<dbReference type="OrthoDB" id="2679623at2"/>
<dbReference type="EMBL" id="QGSZ01000156">
    <property type="protein sequence ID" value="RQX05481.1"/>
    <property type="molecule type" value="Genomic_DNA"/>
</dbReference>
<reference evidence="3 4" key="1">
    <citation type="submission" date="2018-05" db="EMBL/GenBank/DDBJ databases">
        <title>Micromonospora from Atacama Desert.</title>
        <authorList>
            <person name="Carro L."/>
            <person name="Goodfellow M."/>
            <person name="Klenk H.-P."/>
        </authorList>
    </citation>
    <scope>NUCLEOTIDE SEQUENCE [LARGE SCALE GENOMIC DNA]</scope>
    <source>
        <strain evidence="3 4">LB39</strain>
    </source>
</reference>
<dbReference type="PROSITE" id="PS50943">
    <property type="entry name" value="HTH_CROC1"/>
    <property type="match status" value="1"/>
</dbReference>
<feature type="compositionally biased region" description="Low complexity" evidence="1">
    <location>
        <begin position="10"/>
        <end position="21"/>
    </location>
</feature>
<comment type="caution">
    <text evidence="3">The sequence shown here is derived from an EMBL/GenBank/DDBJ whole genome shotgun (WGS) entry which is preliminary data.</text>
</comment>
<evidence type="ECO:0000259" key="2">
    <source>
        <dbReference type="PROSITE" id="PS50943"/>
    </source>
</evidence>
<gene>
    <name evidence="3" type="ORF">DLJ59_07650</name>
</gene>
<evidence type="ECO:0000256" key="1">
    <source>
        <dbReference type="SAM" id="MobiDB-lite"/>
    </source>
</evidence>
<evidence type="ECO:0000313" key="4">
    <source>
        <dbReference type="Proteomes" id="UP000282312"/>
    </source>
</evidence>
<dbReference type="AlphaFoldDB" id="A0A3N9WXC4"/>
<dbReference type="InterPro" id="IPR001387">
    <property type="entry name" value="Cro/C1-type_HTH"/>
</dbReference>
<dbReference type="SMART" id="SM00530">
    <property type="entry name" value="HTH_XRE"/>
    <property type="match status" value="1"/>
</dbReference>
<dbReference type="Pfam" id="PF01381">
    <property type="entry name" value="HTH_3"/>
    <property type="match status" value="1"/>
</dbReference>
<dbReference type="RefSeq" id="WP_124771797.1">
    <property type="nucleotide sequence ID" value="NZ_QGSZ01000156.1"/>
</dbReference>
<keyword evidence="4" id="KW-1185">Reference proteome</keyword>
<proteinExistence type="predicted"/>
<sequence length="154" mass="16420">MTDSGGGPGSHPSAGPGSGRSTFAGRLQALFDERLKKDTEKKFTPEEVSAATGLSVSYLNYLLSGERDNPTMKNIQRLADFWGVSPSYFFDSAEPADHASAPEADPDLAQITVLARNLPPGMPRATLRAIVEQVAALEARRNPPPRRGGRPGST</sequence>
<dbReference type="Gene3D" id="1.10.260.40">
    <property type="entry name" value="lambda repressor-like DNA-binding domains"/>
    <property type="match status" value="1"/>
</dbReference>
<dbReference type="CDD" id="cd00093">
    <property type="entry name" value="HTH_XRE"/>
    <property type="match status" value="1"/>
</dbReference>
<evidence type="ECO:0000313" key="3">
    <source>
        <dbReference type="EMBL" id="RQX05481.1"/>
    </source>
</evidence>
<protein>
    <submittedName>
        <fullName evidence="3">XRE family transcriptional regulator</fullName>
    </submittedName>
</protein>
<dbReference type="Proteomes" id="UP000282312">
    <property type="component" value="Unassembled WGS sequence"/>
</dbReference>
<dbReference type="InterPro" id="IPR010982">
    <property type="entry name" value="Lambda_DNA-bd_dom_sf"/>
</dbReference>
<dbReference type="SUPFAM" id="SSF47413">
    <property type="entry name" value="lambda repressor-like DNA-binding domains"/>
    <property type="match status" value="1"/>
</dbReference>
<name>A0A3N9WXC4_9ACTN</name>